<dbReference type="Pfam" id="PF22936">
    <property type="entry name" value="Pol_BBD"/>
    <property type="match status" value="1"/>
</dbReference>
<protein>
    <recommendedName>
        <fullName evidence="5">Zinc finger, CCHC-type</fullName>
    </recommendedName>
</protein>
<gene>
    <name evidence="3" type="ORF">OSB04_017097</name>
</gene>
<comment type="caution">
    <text evidence="3">The sequence shown here is derived from an EMBL/GenBank/DDBJ whole genome shotgun (WGS) entry which is preliminary data.</text>
</comment>
<evidence type="ECO:0000259" key="1">
    <source>
        <dbReference type="Pfam" id="PF07727"/>
    </source>
</evidence>
<evidence type="ECO:0008006" key="5">
    <source>
        <dbReference type="Google" id="ProtNLM"/>
    </source>
</evidence>
<organism evidence="3 4">
    <name type="scientific">Centaurea solstitialis</name>
    <name type="common">yellow star-thistle</name>
    <dbReference type="NCBI Taxonomy" id="347529"/>
    <lineage>
        <taxon>Eukaryota</taxon>
        <taxon>Viridiplantae</taxon>
        <taxon>Streptophyta</taxon>
        <taxon>Embryophyta</taxon>
        <taxon>Tracheophyta</taxon>
        <taxon>Spermatophyta</taxon>
        <taxon>Magnoliopsida</taxon>
        <taxon>eudicotyledons</taxon>
        <taxon>Gunneridae</taxon>
        <taxon>Pentapetalae</taxon>
        <taxon>asterids</taxon>
        <taxon>campanulids</taxon>
        <taxon>Asterales</taxon>
        <taxon>Asteraceae</taxon>
        <taxon>Carduoideae</taxon>
        <taxon>Cardueae</taxon>
        <taxon>Centaureinae</taxon>
        <taxon>Centaurea</taxon>
    </lineage>
</organism>
<accession>A0AA38WAE6</accession>
<dbReference type="Pfam" id="PF07727">
    <property type="entry name" value="RVT_2"/>
    <property type="match status" value="1"/>
</dbReference>
<evidence type="ECO:0000313" key="3">
    <source>
        <dbReference type="EMBL" id="KAJ9553052.1"/>
    </source>
</evidence>
<name>A0AA38WAE6_9ASTR</name>
<dbReference type="Proteomes" id="UP001172457">
    <property type="component" value="Chromosome 4"/>
</dbReference>
<evidence type="ECO:0000313" key="4">
    <source>
        <dbReference type="Proteomes" id="UP001172457"/>
    </source>
</evidence>
<dbReference type="EMBL" id="JARYMX010000004">
    <property type="protein sequence ID" value="KAJ9553052.1"/>
    <property type="molecule type" value="Genomic_DNA"/>
</dbReference>
<evidence type="ECO:0000259" key="2">
    <source>
        <dbReference type="Pfam" id="PF22936"/>
    </source>
</evidence>
<dbReference type="InterPro" id="IPR013103">
    <property type="entry name" value="RVT_2"/>
</dbReference>
<reference evidence="3" key="1">
    <citation type="submission" date="2023-03" db="EMBL/GenBank/DDBJ databases">
        <title>Chromosome-scale reference genome and RAD-based genetic map of yellow starthistle (Centaurea solstitialis) reveal putative structural variation and QTLs associated with invader traits.</title>
        <authorList>
            <person name="Reatini B."/>
            <person name="Cang F.A."/>
            <person name="Jiang Q."/>
            <person name="Mckibben M.T.W."/>
            <person name="Barker M.S."/>
            <person name="Rieseberg L.H."/>
            <person name="Dlugosch K.M."/>
        </authorList>
    </citation>
    <scope>NUCLEOTIDE SEQUENCE</scope>
    <source>
        <strain evidence="3">CAN-66</strain>
        <tissue evidence="3">Leaf</tissue>
    </source>
</reference>
<feature type="domain" description="Reverse transcriptase Ty1/copia-type" evidence="1">
    <location>
        <begin position="118"/>
        <end position="184"/>
    </location>
</feature>
<sequence>MKVIGIGTVKLRCSNGKTLTLEKVLHVPKISKKIVYAGELTENGCVIVLHSRVVIHRQGSILHGEKIDWLYRLDLDHVNDISDDESYGDITRITSVRMVLASASRNLYGAARGICCPSDDKMIRSTNGMLKSKLDMKDMGFSDVILGIKITRTQNSLVLSQIPYVDNILEKFNQGDTSIARTPIDTSQHLPKNSGYNVAQLQVLSDSSSTVSAVVPLEQTTNLLKGIVSSTSLGYLQLVPEFNAC</sequence>
<dbReference type="AlphaFoldDB" id="A0AA38WAE6"/>
<proteinExistence type="predicted"/>
<dbReference type="InterPro" id="IPR054722">
    <property type="entry name" value="PolX-like_BBD"/>
</dbReference>
<keyword evidence="4" id="KW-1185">Reference proteome</keyword>
<feature type="domain" description="Retrovirus-related Pol polyprotein from transposon TNT 1-94-like beta-barrel" evidence="2">
    <location>
        <begin position="1"/>
        <end position="45"/>
    </location>
</feature>